<dbReference type="Pfam" id="PF12833">
    <property type="entry name" value="HTH_18"/>
    <property type="match status" value="1"/>
</dbReference>
<keyword evidence="1" id="KW-0805">Transcription regulation</keyword>
<evidence type="ECO:0000313" key="7">
    <source>
        <dbReference type="Proteomes" id="UP000286594"/>
    </source>
</evidence>
<evidence type="ECO:0000256" key="3">
    <source>
        <dbReference type="ARBA" id="ARBA00023163"/>
    </source>
</evidence>
<keyword evidence="2" id="KW-0238">DNA-binding</keyword>
<dbReference type="InterPro" id="IPR018060">
    <property type="entry name" value="HTH_AraC"/>
</dbReference>
<dbReference type="PROSITE" id="PS01124">
    <property type="entry name" value="HTH_ARAC_FAMILY_2"/>
    <property type="match status" value="1"/>
</dbReference>
<dbReference type="GO" id="GO:0003700">
    <property type="term" value="F:DNA-binding transcription factor activity"/>
    <property type="evidence" value="ECO:0007669"/>
    <property type="project" value="InterPro"/>
</dbReference>
<dbReference type="PANTHER" id="PTHR46796:SF12">
    <property type="entry name" value="HTH-TYPE DNA-BINDING TRANSCRIPTIONAL ACTIVATOR EUTR"/>
    <property type="match status" value="1"/>
</dbReference>
<keyword evidence="3" id="KW-0804">Transcription</keyword>
<feature type="region of interest" description="Disordered" evidence="4">
    <location>
        <begin position="1"/>
        <end position="60"/>
    </location>
</feature>
<gene>
    <name evidence="6" type="ORF">EOW65_11170</name>
</gene>
<feature type="compositionally biased region" description="Pro residues" evidence="4">
    <location>
        <begin position="51"/>
        <end position="60"/>
    </location>
</feature>
<evidence type="ECO:0000256" key="2">
    <source>
        <dbReference type="ARBA" id="ARBA00023125"/>
    </source>
</evidence>
<comment type="caution">
    <text evidence="6">The sequence shown here is derived from an EMBL/GenBank/DDBJ whole genome shotgun (WGS) entry which is preliminary data.</text>
</comment>
<dbReference type="SMART" id="SM00342">
    <property type="entry name" value="HTH_ARAC"/>
    <property type="match status" value="1"/>
</dbReference>
<feature type="domain" description="HTH araC/xylS-type" evidence="5">
    <location>
        <begin position="263"/>
        <end position="363"/>
    </location>
</feature>
<dbReference type="GO" id="GO:0043565">
    <property type="term" value="F:sequence-specific DNA binding"/>
    <property type="evidence" value="ECO:0007669"/>
    <property type="project" value="InterPro"/>
</dbReference>
<dbReference type="Gene3D" id="1.10.10.60">
    <property type="entry name" value="Homeodomain-like"/>
    <property type="match status" value="1"/>
</dbReference>
<reference evidence="6 7" key="1">
    <citation type="submission" date="2019-01" db="EMBL/GenBank/DDBJ databases">
        <title>Sinorhodobacter populi sp. nov. isolated from the symptomatic bark tissue of Populus euramericana canker.</title>
        <authorList>
            <person name="Xu G."/>
        </authorList>
    </citation>
    <scope>NUCLEOTIDE SEQUENCE [LARGE SCALE GENOMIC DNA]</scope>
    <source>
        <strain evidence="6 7">CCTCC AB2012026</strain>
    </source>
</reference>
<evidence type="ECO:0000259" key="5">
    <source>
        <dbReference type="PROSITE" id="PS01124"/>
    </source>
</evidence>
<sequence length="367" mass="39514">MAPRLGSRSRIAQGPEGCAQIPGGAGFAPAPRGATSLHSPAPARRWRGPHPFSPRCPLQPIPASRSVQTFRDSAEQERGLAGWSQRYVQSEPGAYRGAIDRLSLPGLTISRERLEIGVEQSTAPPEGKVIFVQALAAPAPWRFNAESCAGGLTGFIRGGEEHLAELPAGTEILMVEADAEAFAAGQGVPAGRMALDAAFLALPEAAEMRALAEWFVMLLDAPGAVSALIPELAFYNLGKLWHRARFGAAFHGGAARRDYRLFRRAEALLRRGELETPSVTVLARELGVPVAELRRAFAQSVGIGPVDWLRRQRFDGARRDLRAASEDTTVTEVAMKWGFVHLGRFSTGYAAHFGEPPSATLRAARAR</sequence>
<keyword evidence="7" id="KW-1185">Reference proteome</keyword>
<protein>
    <submittedName>
        <fullName evidence="6">Helix-turn-helix domain-containing protein</fullName>
    </submittedName>
</protein>
<dbReference type="OrthoDB" id="9802263at2"/>
<evidence type="ECO:0000256" key="4">
    <source>
        <dbReference type="SAM" id="MobiDB-lite"/>
    </source>
</evidence>
<accession>A0A443LER7</accession>
<name>A0A443LER7_9RHOB</name>
<dbReference type="InterPro" id="IPR050204">
    <property type="entry name" value="AraC_XylS_family_regulators"/>
</dbReference>
<evidence type="ECO:0000313" key="6">
    <source>
        <dbReference type="EMBL" id="RWR47649.1"/>
    </source>
</evidence>
<evidence type="ECO:0000256" key="1">
    <source>
        <dbReference type="ARBA" id="ARBA00023015"/>
    </source>
</evidence>
<dbReference type="PANTHER" id="PTHR46796">
    <property type="entry name" value="HTH-TYPE TRANSCRIPTIONAL ACTIVATOR RHAS-RELATED"/>
    <property type="match status" value="1"/>
</dbReference>
<dbReference type="AlphaFoldDB" id="A0A443LER7"/>
<organism evidence="6 7">
    <name type="scientific">Paenirhodobacter ferrireducens</name>
    <dbReference type="NCBI Taxonomy" id="1215032"/>
    <lineage>
        <taxon>Bacteria</taxon>
        <taxon>Pseudomonadati</taxon>
        <taxon>Pseudomonadota</taxon>
        <taxon>Alphaproteobacteria</taxon>
        <taxon>Rhodobacterales</taxon>
        <taxon>Rhodobacter group</taxon>
        <taxon>Paenirhodobacter</taxon>
    </lineage>
</organism>
<dbReference type="EMBL" id="SAVB01000014">
    <property type="protein sequence ID" value="RWR47649.1"/>
    <property type="molecule type" value="Genomic_DNA"/>
</dbReference>
<dbReference type="Proteomes" id="UP000286594">
    <property type="component" value="Unassembled WGS sequence"/>
</dbReference>
<proteinExistence type="predicted"/>